<dbReference type="CDD" id="cd03789">
    <property type="entry name" value="GT9_LPS_heptosyltransferase"/>
    <property type="match status" value="1"/>
</dbReference>
<evidence type="ECO:0000313" key="3">
    <source>
        <dbReference type="EMBL" id="QOV91732.1"/>
    </source>
</evidence>
<dbReference type="KEGG" id="hbs:IPV69_10380"/>
<evidence type="ECO:0000313" key="4">
    <source>
        <dbReference type="Proteomes" id="UP000593765"/>
    </source>
</evidence>
<keyword evidence="4" id="KW-1185">Reference proteome</keyword>
<protein>
    <submittedName>
        <fullName evidence="3">Glycosyltransferase family 9 protein</fullName>
    </submittedName>
</protein>
<organism evidence="3 4">
    <name type="scientific">Humisphaera borealis</name>
    <dbReference type="NCBI Taxonomy" id="2807512"/>
    <lineage>
        <taxon>Bacteria</taxon>
        <taxon>Pseudomonadati</taxon>
        <taxon>Planctomycetota</taxon>
        <taxon>Phycisphaerae</taxon>
        <taxon>Tepidisphaerales</taxon>
        <taxon>Tepidisphaeraceae</taxon>
        <taxon>Humisphaera</taxon>
    </lineage>
</organism>
<evidence type="ECO:0000256" key="1">
    <source>
        <dbReference type="ARBA" id="ARBA00022676"/>
    </source>
</evidence>
<gene>
    <name evidence="3" type="ORF">IPV69_10380</name>
</gene>
<dbReference type="GO" id="GO:0008713">
    <property type="term" value="F:ADP-heptose-lipopolysaccharide heptosyltransferase activity"/>
    <property type="evidence" value="ECO:0007669"/>
    <property type="project" value="TreeGrafter"/>
</dbReference>
<evidence type="ECO:0000256" key="2">
    <source>
        <dbReference type="ARBA" id="ARBA00022679"/>
    </source>
</evidence>
<dbReference type="InterPro" id="IPR002201">
    <property type="entry name" value="Glyco_trans_9"/>
</dbReference>
<dbReference type="AlphaFoldDB" id="A0A7M2X2S6"/>
<keyword evidence="2" id="KW-0808">Transferase</keyword>
<sequence length="391" mass="42827">MVPPASRIAASPKLNDPRKRRIVILLDALVRPFRGLLTMLSPKPRGGRPRRILLIRMDGIGDLMMSTAIFSALRDQYPGARIDLLCSTLVKPLASVLVDTGRVDRLHLLPLYGVTFAMWRRTIATLRAARYDVAADLRGDFRNIALAWLAKIPRRIGIPYSGWEFLATETLPFEIVHTAEEVGRIAERLGVPDAPRQPQFELPPTFHQWAEQWLAQSDANTVENPRRPLIALHLSAGQPARIWPIANFISICRTLAKDCNARFVVIGGPGMDVDFARELNRHLDEPAVVAAAVANLPRTAAIMSRCALFIGTDSGPAHIAAAVGCPVVVFFGPGNESVMRPFARQLRIVRAKHACEPLCANKVCVTPDHHCLASITPGEVAAASKELLAGT</sequence>
<dbReference type="InterPro" id="IPR051199">
    <property type="entry name" value="LPS_LOS_Heptosyltrfase"/>
</dbReference>
<dbReference type="GO" id="GO:0009244">
    <property type="term" value="P:lipopolysaccharide core region biosynthetic process"/>
    <property type="evidence" value="ECO:0007669"/>
    <property type="project" value="TreeGrafter"/>
</dbReference>
<dbReference type="EMBL" id="CP063458">
    <property type="protein sequence ID" value="QOV91732.1"/>
    <property type="molecule type" value="Genomic_DNA"/>
</dbReference>
<dbReference type="SUPFAM" id="SSF53756">
    <property type="entry name" value="UDP-Glycosyltransferase/glycogen phosphorylase"/>
    <property type="match status" value="1"/>
</dbReference>
<dbReference type="PANTHER" id="PTHR30160:SF7">
    <property type="entry name" value="ADP-HEPTOSE--LPS HEPTOSYLTRANSFERASE 2"/>
    <property type="match status" value="1"/>
</dbReference>
<dbReference type="RefSeq" id="WP_206295044.1">
    <property type="nucleotide sequence ID" value="NZ_CP063458.1"/>
</dbReference>
<dbReference type="PANTHER" id="PTHR30160">
    <property type="entry name" value="TETRAACYLDISACCHARIDE 4'-KINASE-RELATED"/>
    <property type="match status" value="1"/>
</dbReference>
<dbReference type="Gene3D" id="3.40.50.2000">
    <property type="entry name" value="Glycogen Phosphorylase B"/>
    <property type="match status" value="2"/>
</dbReference>
<dbReference type="GO" id="GO:0005829">
    <property type="term" value="C:cytosol"/>
    <property type="evidence" value="ECO:0007669"/>
    <property type="project" value="TreeGrafter"/>
</dbReference>
<name>A0A7M2X2S6_9BACT</name>
<proteinExistence type="predicted"/>
<keyword evidence="1" id="KW-0328">Glycosyltransferase</keyword>
<dbReference type="Pfam" id="PF01075">
    <property type="entry name" value="Glyco_transf_9"/>
    <property type="match status" value="1"/>
</dbReference>
<dbReference type="Proteomes" id="UP000593765">
    <property type="component" value="Chromosome"/>
</dbReference>
<accession>A0A7M2X2S6</accession>
<reference evidence="3 4" key="1">
    <citation type="submission" date="2020-10" db="EMBL/GenBank/DDBJ databases">
        <title>Wide distribution of Phycisphaera-like planctomycetes from WD2101 soil group in peatlands and genome analysis of the first cultivated representative.</title>
        <authorList>
            <person name="Dedysh S.N."/>
            <person name="Beletsky A.V."/>
            <person name="Ivanova A."/>
            <person name="Kulichevskaya I.S."/>
            <person name="Suzina N.E."/>
            <person name="Philippov D.A."/>
            <person name="Rakitin A.L."/>
            <person name="Mardanov A.V."/>
            <person name="Ravin N.V."/>
        </authorList>
    </citation>
    <scope>NUCLEOTIDE SEQUENCE [LARGE SCALE GENOMIC DNA]</scope>
    <source>
        <strain evidence="3 4">M1803</strain>
    </source>
</reference>